<sequence>MLKDDPQLTSYKDAPWAKAPKAYQNIVHED</sequence>
<gene>
    <name evidence="1" type="ORF">METZ01_LOCUS251106</name>
</gene>
<feature type="non-terminal residue" evidence="1">
    <location>
        <position position="30"/>
    </location>
</feature>
<dbReference type="AlphaFoldDB" id="A0A382IG64"/>
<evidence type="ECO:0000313" key="1">
    <source>
        <dbReference type="EMBL" id="SVB98252.1"/>
    </source>
</evidence>
<accession>A0A382IG64</accession>
<protein>
    <submittedName>
        <fullName evidence="1">Uncharacterized protein</fullName>
    </submittedName>
</protein>
<name>A0A382IG64_9ZZZZ</name>
<reference evidence="1" key="1">
    <citation type="submission" date="2018-05" db="EMBL/GenBank/DDBJ databases">
        <authorList>
            <person name="Lanie J.A."/>
            <person name="Ng W.-L."/>
            <person name="Kazmierczak K.M."/>
            <person name="Andrzejewski T.M."/>
            <person name="Davidsen T.M."/>
            <person name="Wayne K.J."/>
            <person name="Tettelin H."/>
            <person name="Glass J.I."/>
            <person name="Rusch D."/>
            <person name="Podicherti R."/>
            <person name="Tsui H.-C.T."/>
            <person name="Winkler M.E."/>
        </authorList>
    </citation>
    <scope>NUCLEOTIDE SEQUENCE</scope>
</reference>
<organism evidence="1">
    <name type="scientific">marine metagenome</name>
    <dbReference type="NCBI Taxonomy" id="408172"/>
    <lineage>
        <taxon>unclassified sequences</taxon>
        <taxon>metagenomes</taxon>
        <taxon>ecological metagenomes</taxon>
    </lineage>
</organism>
<proteinExistence type="predicted"/>
<dbReference type="EMBL" id="UINC01067001">
    <property type="protein sequence ID" value="SVB98252.1"/>
    <property type="molecule type" value="Genomic_DNA"/>
</dbReference>